<dbReference type="AlphaFoldDB" id="A0A9D1UH10"/>
<name>A0A9D1UH10_9BACT</name>
<keyword evidence="1" id="KW-1133">Transmembrane helix</keyword>
<feature type="non-terminal residue" evidence="2">
    <location>
        <position position="98"/>
    </location>
</feature>
<reference evidence="2" key="2">
    <citation type="submission" date="2021-04" db="EMBL/GenBank/DDBJ databases">
        <authorList>
            <person name="Gilroy R."/>
        </authorList>
    </citation>
    <scope>NUCLEOTIDE SEQUENCE</scope>
    <source>
        <strain evidence="2">Gambia16-930</strain>
    </source>
</reference>
<gene>
    <name evidence="2" type="ORF">IAC47_02220</name>
</gene>
<evidence type="ECO:0000313" key="2">
    <source>
        <dbReference type="EMBL" id="HIW87073.1"/>
    </source>
</evidence>
<proteinExistence type="predicted"/>
<sequence length="98" mass="10796">MRIDDLYKKELSDLKTKTPNGLWKKLNSRMDTCMPQTDIPSSNFIQSVFNAVKSASITTKTIFAIGTVALAGTAAYMALDKEEPLPATIDTSKQAIQR</sequence>
<keyword evidence="1" id="KW-0812">Transmembrane</keyword>
<reference evidence="2" key="1">
    <citation type="journal article" date="2021" name="PeerJ">
        <title>Extensive microbial diversity within the chicken gut microbiome revealed by metagenomics and culture.</title>
        <authorList>
            <person name="Gilroy R."/>
            <person name="Ravi A."/>
            <person name="Getino M."/>
            <person name="Pursley I."/>
            <person name="Horton D.L."/>
            <person name="Alikhan N.F."/>
            <person name="Baker D."/>
            <person name="Gharbi K."/>
            <person name="Hall N."/>
            <person name="Watson M."/>
            <person name="Adriaenssens E.M."/>
            <person name="Foster-Nyarko E."/>
            <person name="Jarju S."/>
            <person name="Secka A."/>
            <person name="Antonio M."/>
            <person name="Oren A."/>
            <person name="Chaudhuri R.R."/>
            <person name="La Ragione R."/>
            <person name="Hildebrand F."/>
            <person name="Pallen M.J."/>
        </authorList>
    </citation>
    <scope>NUCLEOTIDE SEQUENCE</scope>
    <source>
        <strain evidence="2">Gambia16-930</strain>
    </source>
</reference>
<evidence type="ECO:0000313" key="3">
    <source>
        <dbReference type="Proteomes" id="UP000824267"/>
    </source>
</evidence>
<comment type="caution">
    <text evidence="2">The sequence shown here is derived from an EMBL/GenBank/DDBJ whole genome shotgun (WGS) entry which is preliminary data.</text>
</comment>
<feature type="transmembrane region" description="Helical" evidence="1">
    <location>
        <begin position="61"/>
        <end position="79"/>
    </location>
</feature>
<accession>A0A9D1UH10</accession>
<keyword evidence="1" id="KW-0472">Membrane</keyword>
<organism evidence="2 3">
    <name type="scientific">Candidatus Onthomorpha intestinigallinarum</name>
    <dbReference type="NCBI Taxonomy" id="2840880"/>
    <lineage>
        <taxon>Bacteria</taxon>
        <taxon>Pseudomonadati</taxon>
        <taxon>Bacteroidota</taxon>
        <taxon>Bacteroidia</taxon>
        <taxon>Bacteroidales</taxon>
        <taxon>Candidatus Onthomorpha</taxon>
    </lineage>
</organism>
<evidence type="ECO:0000256" key="1">
    <source>
        <dbReference type="SAM" id="Phobius"/>
    </source>
</evidence>
<dbReference type="Proteomes" id="UP000824267">
    <property type="component" value="Unassembled WGS sequence"/>
</dbReference>
<dbReference type="EMBL" id="DXGG01000071">
    <property type="protein sequence ID" value="HIW87073.1"/>
    <property type="molecule type" value="Genomic_DNA"/>
</dbReference>
<protein>
    <submittedName>
        <fullName evidence="2">Uncharacterized protein</fullName>
    </submittedName>
</protein>